<evidence type="ECO:0000313" key="1">
    <source>
        <dbReference type="EMBL" id="RLQ87728.1"/>
    </source>
</evidence>
<name>A0A3L7JAG0_9HYPH</name>
<dbReference type="AlphaFoldDB" id="A0A3L7JAG0"/>
<dbReference type="RefSeq" id="WP_121644692.1">
    <property type="nucleotide sequence ID" value="NZ_RCWN01000001.1"/>
</dbReference>
<proteinExistence type="predicted"/>
<evidence type="ECO:0000313" key="2">
    <source>
        <dbReference type="Proteomes" id="UP000281094"/>
    </source>
</evidence>
<dbReference type="Proteomes" id="UP000281094">
    <property type="component" value="Unassembled WGS sequence"/>
</dbReference>
<reference evidence="1 2" key="1">
    <citation type="submission" date="2018-10" db="EMBL/GenBank/DDBJ databases">
        <title>Notoacmeibacter sp. M2BS9Y-3-1, whole genome shotgun sequence.</title>
        <authorList>
            <person name="Tuo L."/>
        </authorList>
    </citation>
    <scope>NUCLEOTIDE SEQUENCE [LARGE SCALE GENOMIC DNA]</scope>
    <source>
        <strain evidence="1 2">M2BS9Y-3-1</strain>
    </source>
</reference>
<sequence length="89" mass="9764">MSSDPDAAEALEALTLLRANDYSPGPQWKKAHEIAQAHEGEAVFDHIHAIVHRIEGDEGNARYWYHRAGIEPSEASIVDELEALSASLS</sequence>
<organism evidence="1 2">
    <name type="scientific">Notoacmeibacter ruber</name>
    <dbReference type="NCBI Taxonomy" id="2670375"/>
    <lineage>
        <taxon>Bacteria</taxon>
        <taxon>Pseudomonadati</taxon>
        <taxon>Pseudomonadota</taxon>
        <taxon>Alphaproteobacteria</taxon>
        <taxon>Hyphomicrobiales</taxon>
        <taxon>Notoacmeibacteraceae</taxon>
        <taxon>Notoacmeibacter</taxon>
    </lineage>
</organism>
<keyword evidence="2" id="KW-1185">Reference proteome</keyword>
<comment type="caution">
    <text evidence="1">The sequence shown here is derived from an EMBL/GenBank/DDBJ whole genome shotgun (WGS) entry which is preliminary data.</text>
</comment>
<protein>
    <submittedName>
        <fullName evidence="1">Uncharacterized protein</fullName>
    </submittedName>
</protein>
<dbReference type="EMBL" id="RCWN01000001">
    <property type="protein sequence ID" value="RLQ87728.1"/>
    <property type="molecule type" value="Genomic_DNA"/>
</dbReference>
<gene>
    <name evidence="1" type="ORF">D8780_05415</name>
</gene>
<accession>A0A3L7JAG0</accession>